<dbReference type="PANTHER" id="PTHR43725">
    <property type="entry name" value="UDP-GLUCOSE 4-EPIMERASE"/>
    <property type="match status" value="1"/>
</dbReference>
<name>A0AA38FYA4_TAXCH</name>
<organism evidence="10 11">
    <name type="scientific">Taxus chinensis</name>
    <name type="common">Chinese yew</name>
    <name type="synonym">Taxus wallichiana var. chinensis</name>
    <dbReference type="NCBI Taxonomy" id="29808"/>
    <lineage>
        <taxon>Eukaryota</taxon>
        <taxon>Viridiplantae</taxon>
        <taxon>Streptophyta</taxon>
        <taxon>Embryophyta</taxon>
        <taxon>Tracheophyta</taxon>
        <taxon>Spermatophyta</taxon>
        <taxon>Pinopsida</taxon>
        <taxon>Pinidae</taxon>
        <taxon>Conifers II</taxon>
        <taxon>Cupressales</taxon>
        <taxon>Taxaceae</taxon>
        <taxon>Taxus</taxon>
    </lineage>
</organism>
<comment type="catalytic activity">
    <reaction evidence="1">
        <text>UDP-alpha-D-glucose = UDP-alpha-D-galactose</text>
        <dbReference type="Rhea" id="RHEA:22168"/>
        <dbReference type="ChEBI" id="CHEBI:58885"/>
        <dbReference type="ChEBI" id="CHEBI:66914"/>
        <dbReference type="EC" id="5.1.3.2"/>
    </reaction>
</comment>
<feature type="domain" description="NAD(P)-binding" evidence="9">
    <location>
        <begin position="470"/>
        <end position="524"/>
    </location>
</feature>
<dbReference type="EC" id="5.1.3.2" evidence="5"/>
<evidence type="ECO:0000256" key="6">
    <source>
        <dbReference type="ARBA" id="ARBA00023027"/>
    </source>
</evidence>
<dbReference type="CDD" id="cd05247">
    <property type="entry name" value="UDP_G4E_1_SDR_e"/>
    <property type="match status" value="1"/>
</dbReference>
<dbReference type="GO" id="GO:0005829">
    <property type="term" value="C:cytosol"/>
    <property type="evidence" value="ECO:0007669"/>
    <property type="project" value="TreeGrafter"/>
</dbReference>
<dbReference type="SUPFAM" id="SSF51735">
    <property type="entry name" value="NAD(P)-binding Rossmann-fold domains"/>
    <property type="match status" value="1"/>
</dbReference>
<dbReference type="InterPro" id="IPR036291">
    <property type="entry name" value="NAD(P)-bd_dom_sf"/>
</dbReference>
<dbReference type="GO" id="GO:0003978">
    <property type="term" value="F:UDP-glucose 4-epimerase activity"/>
    <property type="evidence" value="ECO:0007669"/>
    <property type="project" value="UniProtKB-EC"/>
</dbReference>
<evidence type="ECO:0000256" key="2">
    <source>
        <dbReference type="ARBA" id="ARBA00001911"/>
    </source>
</evidence>
<comment type="caution">
    <text evidence="10">The sequence shown here is derived from an EMBL/GenBank/DDBJ whole genome shotgun (WGS) entry which is preliminary data.</text>
</comment>
<evidence type="ECO:0000256" key="1">
    <source>
        <dbReference type="ARBA" id="ARBA00000083"/>
    </source>
</evidence>
<evidence type="ECO:0000313" key="11">
    <source>
        <dbReference type="Proteomes" id="UP000824469"/>
    </source>
</evidence>
<dbReference type="InterPro" id="IPR005886">
    <property type="entry name" value="UDP_G4E"/>
</dbReference>
<evidence type="ECO:0000313" key="10">
    <source>
        <dbReference type="EMBL" id="KAH9312669.1"/>
    </source>
</evidence>
<proteinExistence type="inferred from homology"/>
<keyword evidence="11" id="KW-1185">Reference proteome</keyword>
<dbReference type="PANTHER" id="PTHR43725:SF47">
    <property type="entry name" value="UDP-GLUCOSE 4-EPIMERASE"/>
    <property type="match status" value="1"/>
</dbReference>
<keyword evidence="7" id="KW-0413">Isomerase</keyword>
<evidence type="ECO:0000256" key="4">
    <source>
        <dbReference type="ARBA" id="ARBA00007637"/>
    </source>
</evidence>
<reference evidence="10 11" key="1">
    <citation type="journal article" date="2021" name="Nat. Plants">
        <title>The Taxus genome provides insights into paclitaxel biosynthesis.</title>
        <authorList>
            <person name="Xiong X."/>
            <person name="Gou J."/>
            <person name="Liao Q."/>
            <person name="Li Y."/>
            <person name="Zhou Q."/>
            <person name="Bi G."/>
            <person name="Li C."/>
            <person name="Du R."/>
            <person name="Wang X."/>
            <person name="Sun T."/>
            <person name="Guo L."/>
            <person name="Liang H."/>
            <person name="Lu P."/>
            <person name="Wu Y."/>
            <person name="Zhang Z."/>
            <person name="Ro D.K."/>
            <person name="Shang Y."/>
            <person name="Huang S."/>
            <person name="Yan J."/>
        </authorList>
    </citation>
    <scope>NUCLEOTIDE SEQUENCE [LARGE SCALE GENOMIC DNA]</scope>
    <source>
        <strain evidence="10">Ta-2019</strain>
    </source>
</reference>
<feature type="domain" description="NAD(P)-binding" evidence="9">
    <location>
        <begin position="180"/>
        <end position="347"/>
    </location>
</feature>
<comment type="similarity">
    <text evidence="4">Belongs to the NAD(P)-dependent epimerase/dehydratase family.</text>
</comment>
<sequence>MTDEMDEQSVSAEECESNSKEEELQSEERINLKEEQKQSVLCRTWRGREEVQFCALGAELQSEERPLDEMIWMNARNKTDPCQHSEKDEESLMGAFHWREDELVDLVKYKGKVRGALEFIDCPALTTLFQPSATSSRPSRLSEIAFRSYAFCPRTCDCNLDLQTPSIYKKQNHNVHSVNVQNKNRFDAVVHFTGLKAVGESVAKPLLYYSNNIVGTLNLLEVMVAHDCKKLVFSSSATVYGQPKEIPCTEDSPLCALNPYGRTKLFIEEIFRDAHRADPEWKIMLLRYFNPVGAHPSGTIGEDPRGIPNNLMPFVQQVAVGRRPELTVFGTDYKTKDGTGICEVEFIWELKANYIEPQRRAKAQRKHGSFGFPIEYYRTTWTNEVRDYIHVMDLSDGHVAALCKLFETNDIDCGLCLGAASVRPGNTPDTPELSRKWHDHFLAFLIFRCHFISRGCEVYNLGTGRGISVLEMVAAFEKASGKKIPLKLADRRPGDSEIVYASTEKAERELNWKAQYGVEEMCRDQWNWASKNPWGYGLPETTD</sequence>
<feature type="region of interest" description="Disordered" evidence="8">
    <location>
        <begin position="1"/>
        <end position="30"/>
    </location>
</feature>
<dbReference type="Proteomes" id="UP000824469">
    <property type="component" value="Unassembled WGS sequence"/>
</dbReference>
<dbReference type="Gene3D" id="3.40.50.720">
    <property type="entry name" value="NAD(P)-binding Rossmann-like Domain"/>
    <property type="match status" value="1"/>
</dbReference>
<evidence type="ECO:0000256" key="5">
    <source>
        <dbReference type="ARBA" id="ARBA00013189"/>
    </source>
</evidence>
<dbReference type="AlphaFoldDB" id="A0AA38FYA4"/>
<evidence type="ECO:0000256" key="7">
    <source>
        <dbReference type="ARBA" id="ARBA00023235"/>
    </source>
</evidence>
<keyword evidence="6" id="KW-0520">NAD</keyword>
<dbReference type="EMBL" id="JAHRHJ020000006">
    <property type="protein sequence ID" value="KAH9312669.1"/>
    <property type="molecule type" value="Genomic_DNA"/>
</dbReference>
<protein>
    <recommendedName>
        <fullName evidence="5">UDP-glucose 4-epimerase</fullName>
        <ecNumber evidence="5">5.1.3.2</ecNumber>
    </recommendedName>
</protein>
<dbReference type="Gene3D" id="3.90.25.10">
    <property type="entry name" value="UDP-galactose 4-epimerase, domain 1"/>
    <property type="match status" value="2"/>
</dbReference>
<gene>
    <name evidence="10" type="ORF">KI387_027704</name>
</gene>
<dbReference type="InterPro" id="IPR016040">
    <property type="entry name" value="NAD(P)-bd_dom"/>
</dbReference>
<dbReference type="FunFam" id="3.90.25.10:FF:000060">
    <property type="entry name" value="UDP-glucose 4-epimerase 4"/>
    <property type="match status" value="1"/>
</dbReference>
<evidence type="ECO:0000256" key="3">
    <source>
        <dbReference type="ARBA" id="ARBA00004947"/>
    </source>
</evidence>
<accession>A0AA38FYA4</accession>
<dbReference type="Pfam" id="PF16363">
    <property type="entry name" value="GDP_Man_Dehyd"/>
    <property type="match status" value="2"/>
</dbReference>
<comment type="pathway">
    <text evidence="3">Carbohydrate metabolism; galactose metabolism.</text>
</comment>
<evidence type="ECO:0000259" key="9">
    <source>
        <dbReference type="Pfam" id="PF16363"/>
    </source>
</evidence>
<dbReference type="GO" id="GO:0006012">
    <property type="term" value="P:galactose metabolic process"/>
    <property type="evidence" value="ECO:0007669"/>
    <property type="project" value="InterPro"/>
</dbReference>
<feature type="compositionally biased region" description="Basic and acidic residues" evidence="8">
    <location>
        <begin position="17"/>
        <end position="30"/>
    </location>
</feature>
<comment type="cofactor">
    <cofactor evidence="2">
        <name>NAD(+)</name>
        <dbReference type="ChEBI" id="CHEBI:57540"/>
    </cofactor>
</comment>
<evidence type="ECO:0000256" key="8">
    <source>
        <dbReference type="SAM" id="MobiDB-lite"/>
    </source>
</evidence>